<organism evidence="1 2">
    <name type="scientific">Tanacetum coccineum</name>
    <dbReference type="NCBI Taxonomy" id="301880"/>
    <lineage>
        <taxon>Eukaryota</taxon>
        <taxon>Viridiplantae</taxon>
        <taxon>Streptophyta</taxon>
        <taxon>Embryophyta</taxon>
        <taxon>Tracheophyta</taxon>
        <taxon>Spermatophyta</taxon>
        <taxon>Magnoliopsida</taxon>
        <taxon>eudicotyledons</taxon>
        <taxon>Gunneridae</taxon>
        <taxon>Pentapetalae</taxon>
        <taxon>asterids</taxon>
        <taxon>campanulids</taxon>
        <taxon>Asterales</taxon>
        <taxon>Asteraceae</taxon>
        <taxon>Asteroideae</taxon>
        <taxon>Anthemideae</taxon>
        <taxon>Anthemidinae</taxon>
        <taxon>Tanacetum</taxon>
    </lineage>
</organism>
<comment type="caution">
    <text evidence="1">The sequence shown here is derived from an EMBL/GenBank/DDBJ whole genome shotgun (WGS) entry which is preliminary data.</text>
</comment>
<sequence length="116" mass="13878">MTRDRILEDYWRKVYNEAELKNEKKEDSEEYGESETNAILKIILEKVVSGMEASILGVFDVAMVEEDEEELLWEKSRNLRWNPCNEDLKKMKKDKKSGKDAYLIRKHRIEEVKHED</sequence>
<gene>
    <name evidence="1" type="ORF">Tco_1040896</name>
</gene>
<accession>A0ABQ5GG40</accession>
<dbReference type="EMBL" id="BQNB010018418">
    <property type="protein sequence ID" value="GJT74171.1"/>
    <property type="molecule type" value="Genomic_DNA"/>
</dbReference>
<evidence type="ECO:0000313" key="2">
    <source>
        <dbReference type="Proteomes" id="UP001151760"/>
    </source>
</evidence>
<reference evidence="1" key="1">
    <citation type="journal article" date="2022" name="Int. J. Mol. Sci.">
        <title>Draft Genome of Tanacetum Coccineum: Genomic Comparison of Closely Related Tanacetum-Family Plants.</title>
        <authorList>
            <person name="Yamashiro T."/>
            <person name="Shiraishi A."/>
            <person name="Nakayama K."/>
            <person name="Satake H."/>
        </authorList>
    </citation>
    <scope>NUCLEOTIDE SEQUENCE</scope>
</reference>
<reference evidence="1" key="2">
    <citation type="submission" date="2022-01" db="EMBL/GenBank/DDBJ databases">
        <authorList>
            <person name="Yamashiro T."/>
            <person name="Shiraishi A."/>
            <person name="Satake H."/>
            <person name="Nakayama K."/>
        </authorList>
    </citation>
    <scope>NUCLEOTIDE SEQUENCE</scope>
</reference>
<protein>
    <submittedName>
        <fullName evidence="1">Uncharacterized protein</fullName>
    </submittedName>
</protein>
<name>A0ABQ5GG40_9ASTR</name>
<keyword evidence="2" id="KW-1185">Reference proteome</keyword>
<evidence type="ECO:0000313" key="1">
    <source>
        <dbReference type="EMBL" id="GJT74171.1"/>
    </source>
</evidence>
<proteinExistence type="predicted"/>
<dbReference type="Proteomes" id="UP001151760">
    <property type="component" value="Unassembled WGS sequence"/>
</dbReference>